<evidence type="ECO:0000313" key="4">
    <source>
        <dbReference type="Proteomes" id="UP001055712"/>
    </source>
</evidence>
<feature type="domain" description="J" evidence="2">
    <location>
        <begin position="4"/>
        <end position="71"/>
    </location>
</feature>
<dbReference type="FunFam" id="2.60.260.20:FF:000006">
    <property type="entry name" value="DnaJ subfamily B member 13"/>
    <property type="match status" value="1"/>
</dbReference>
<dbReference type="Proteomes" id="UP001055712">
    <property type="component" value="Unassembled WGS sequence"/>
</dbReference>
<dbReference type="GO" id="GO:0005829">
    <property type="term" value="C:cytosol"/>
    <property type="evidence" value="ECO:0007669"/>
    <property type="project" value="TreeGrafter"/>
</dbReference>
<dbReference type="InterPro" id="IPR008971">
    <property type="entry name" value="HSP40/DnaJ_pept-bd"/>
</dbReference>
<dbReference type="Gene3D" id="2.60.260.20">
    <property type="entry name" value="Urease metallochaperone UreE, N-terminal domain"/>
    <property type="match status" value="2"/>
</dbReference>
<dbReference type="SUPFAM" id="SSF46565">
    <property type="entry name" value="Chaperone J-domain"/>
    <property type="match status" value="1"/>
</dbReference>
<reference evidence="3" key="1">
    <citation type="journal article" date="2019" name="Plant J.">
        <title>Chlorella vulgaris genome assembly and annotation reveals the molecular basis for metabolic acclimation to high light conditions.</title>
        <authorList>
            <person name="Cecchin M."/>
            <person name="Marcolungo L."/>
            <person name="Rossato M."/>
            <person name="Girolomoni L."/>
            <person name="Cosentino E."/>
            <person name="Cuine S."/>
            <person name="Li-Beisson Y."/>
            <person name="Delledonne M."/>
            <person name="Ballottari M."/>
        </authorList>
    </citation>
    <scope>NUCLEOTIDE SEQUENCE</scope>
    <source>
        <strain evidence="3">211/11P</strain>
    </source>
</reference>
<dbReference type="InterPro" id="IPR051339">
    <property type="entry name" value="DnaJ_subfamily_B"/>
</dbReference>
<dbReference type="InterPro" id="IPR018253">
    <property type="entry name" value="DnaJ_domain_CS"/>
</dbReference>
<evidence type="ECO:0000259" key="2">
    <source>
        <dbReference type="PROSITE" id="PS50076"/>
    </source>
</evidence>
<keyword evidence="1" id="KW-0143">Chaperone</keyword>
<dbReference type="InterPro" id="IPR001623">
    <property type="entry name" value="DnaJ_domain"/>
</dbReference>
<gene>
    <name evidence="3" type="ORF">D9Q98_008591</name>
</gene>
<dbReference type="FunFam" id="2.60.260.20:FF:000002">
    <property type="entry name" value="Dnaj homolog subfamily b member"/>
    <property type="match status" value="1"/>
</dbReference>
<dbReference type="PANTHER" id="PTHR24078:SF553">
    <property type="entry name" value="DNAJ HOMOLOG SUBFAMILY B MEMBER 5"/>
    <property type="match status" value="1"/>
</dbReference>
<keyword evidence="4" id="KW-1185">Reference proteome</keyword>
<dbReference type="SMART" id="SM00271">
    <property type="entry name" value="DnaJ"/>
    <property type="match status" value="1"/>
</dbReference>
<dbReference type="GO" id="GO:0006457">
    <property type="term" value="P:protein folding"/>
    <property type="evidence" value="ECO:0007669"/>
    <property type="project" value="InterPro"/>
</dbReference>
<dbReference type="EMBL" id="SIDB01000011">
    <property type="protein sequence ID" value="KAI3426215.1"/>
    <property type="molecule type" value="Genomic_DNA"/>
</dbReference>
<name>A0A9D4TID3_CHLVU</name>
<proteinExistence type="predicted"/>
<dbReference type="AlphaFoldDB" id="A0A9D4TID3"/>
<organism evidence="3 4">
    <name type="scientific">Chlorella vulgaris</name>
    <name type="common">Green alga</name>
    <dbReference type="NCBI Taxonomy" id="3077"/>
    <lineage>
        <taxon>Eukaryota</taxon>
        <taxon>Viridiplantae</taxon>
        <taxon>Chlorophyta</taxon>
        <taxon>core chlorophytes</taxon>
        <taxon>Trebouxiophyceae</taxon>
        <taxon>Chlorellales</taxon>
        <taxon>Chlorellaceae</taxon>
        <taxon>Chlorella clade</taxon>
        <taxon>Chlorella</taxon>
    </lineage>
</organism>
<dbReference type="GO" id="GO:0051087">
    <property type="term" value="F:protein-folding chaperone binding"/>
    <property type="evidence" value="ECO:0007669"/>
    <property type="project" value="TreeGrafter"/>
</dbReference>
<evidence type="ECO:0000313" key="3">
    <source>
        <dbReference type="EMBL" id="KAI3426215.1"/>
    </source>
</evidence>
<evidence type="ECO:0000256" key="1">
    <source>
        <dbReference type="ARBA" id="ARBA00023186"/>
    </source>
</evidence>
<dbReference type="InterPro" id="IPR036869">
    <property type="entry name" value="J_dom_sf"/>
</dbReference>
<protein>
    <recommendedName>
        <fullName evidence="2">J domain-containing protein</fullName>
    </recommendedName>
</protein>
<dbReference type="CDD" id="cd10747">
    <property type="entry name" value="DnaJ_C"/>
    <property type="match status" value="1"/>
</dbReference>
<accession>A0A9D4TID3</accession>
<comment type="caution">
    <text evidence="3">The sequence shown here is derived from an EMBL/GenBank/DDBJ whole genome shotgun (WGS) entry which is preliminary data.</text>
</comment>
<dbReference type="PANTHER" id="PTHR24078">
    <property type="entry name" value="DNAJ HOMOLOG SUBFAMILY C MEMBER"/>
    <property type="match status" value="1"/>
</dbReference>
<reference evidence="3" key="2">
    <citation type="submission" date="2020-11" db="EMBL/GenBank/DDBJ databases">
        <authorList>
            <person name="Cecchin M."/>
            <person name="Marcolungo L."/>
            <person name="Rossato M."/>
            <person name="Girolomoni L."/>
            <person name="Cosentino E."/>
            <person name="Cuine S."/>
            <person name="Li-Beisson Y."/>
            <person name="Delledonne M."/>
            <person name="Ballottari M."/>
        </authorList>
    </citation>
    <scope>NUCLEOTIDE SEQUENCE</scope>
    <source>
        <strain evidence="3">211/11P</strain>
        <tissue evidence="3">Whole cell</tissue>
    </source>
</reference>
<dbReference type="CDD" id="cd06257">
    <property type="entry name" value="DnaJ"/>
    <property type="match status" value="1"/>
</dbReference>
<dbReference type="Pfam" id="PF01556">
    <property type="entry name" value="DnaJ_C"/>
    <property type="match status" value="1"/>
</dbReference>
<dbReference type="Pfam" id="PF00226">
    <property type="entry name" value="DnaJ"/>
    <property type="match status" value="1"/>
</dbReference>
<dbReference type="OrthoDB" id="550424at2759"/>
<dbReference type="PRINTS" id="PR00625">
    <property type="entry name" value="JDOMAIN"/>
</dbReference>
<dbReference type="PROSITE" id="PS50076">
    <property type="entry name" value="DNAJ_2"/>
    <property type="match status" value="1"/>
</dbReference>
<dbReference type="SUPFAM" id="SSF49493">
    <property type="entry name" value="HSP40/DnaJ peptide-binding domain"/>
    <property type="match status" value="2"/>
</dbReference>
<dbReference type="InterPro" id="IPR002939">
    <property type="entry name" value="DnaJ_C"/>
</dbReference>
<sequence length="380" mass="41215">MGKDYYAILGVPTGTSDECILKKAYRKAAMQWHPDKNPDNRDSSEKRFKEISEAYEVLSDPVKRQAYDRFGEEGLKCGMGASGAGAGFGGSGFRPRDPNDLFAEFFRSFANGGASFHNSSFGSGGSGASSTGPAGDFHDFFGGFGGMGKPFGGSGGMPNLGKPFGGSAGMGGAGMPFGNSNSFHSGMNGGQCGGQRRPKKDAPHEMELQCSLEELYHGTTRRLKISRKRLDASGVQHQEQEILEINVRPGWKSGTKITFQEKGDENPGRIAADIVFVLHEKANDVFKRDGNDLIYTHRLPLADALCGTTVQLQALDGRLLSIPVDEVVSAQQEKVVCGEGMPLTRTPEQRGNLRIRFEVLFPRQLNEMQKTMLRQVLPAH</sequence>
<dbReference type="Gene3D" id="1.10.287.110">
    <property type="entry name" value="DnaJ domain"/>
    <property type="match status" value="1"/>
</dbReference>
<dbReference type="PROSITE" id="PS00636">
    <property type="entry name" value="DNAJ_1"/>
    <property type="match status" value="1"/>
</dbReference>
<dbReference type="GO" id="GO:0051082">
    <property type="term" value="F:unfolded protein binding"/>
    <property type="evidence" value="ECO:0007669"/>
    <property type="project" value="InterPro"/>
</dbReference>